<dbReference type="AlphaFoldDB" id="A0A4S3ZQW6"/>
<dbReference type="OrthoDB" id="1491885at2"/>
<name>A0A4S3ZQW6_9FLAO</name>
<gene>
    <name evidence="2" type="ORF">E6C50_16185</name>
</gene>
<dbReference type="RefSeq" id="WP_136404285.1">
    <property type="nucleotide sequence ID" value="NZ_SSNZ01000010.1"/>
</dbReference>
<dbReference type="Proteomes" id="UP000307507">
    <property type="component" value="Unassembled WGS sequence"/>
</dbReference>
<accession>A0A4S3ZQW6</accession>
<feature type="signal peptide" evidence="1">
    <location>
        <begin position="1"/>
        <end position="19"/>
    </location>
</feature>
<keyword evidence="1" id="KW-0732">Signal</keyword>
<protein>
    <submittedName>
        <fullName evidence="2">DUF4294 domain-containing protein</fullName>
    </submittedName>
</protein>
<dbReference type="Pfam" id="PF14127">
    <property type="entry name" value="DUF4294"/>
    <property type="match status" value="1"/>
</dbReference>
<organism evidence="2 3">
    <name type="scientific">Flavobacterium supellecticarium</name>
    <dbReference type="NCBI Taxonomy" id="2565924"/>
    <lineage>
        <taxon>Bacteria</taxon>
        <taxon>Pseudomonadati</taxon>
        <taxon>Bacteroidota</taxon>
        <taxon>Flavobacteriia</taxon>
        <taxon>Flavobacteriales</taxon>
        <taxon>Flavobacteriaceae</taxon>
        <taxon>Flavobacterium</taxon>
    </lineage>
</organism>
<dbReference type="InterPro" id="IPR025636">
    <property type="entry name" value="DUF4294"/>
</dbReference>
<dbReference type="EMBL" id="SSNZ01000010">
    <property type="protein sequence ID" value="THF47971.1"/>
    <property type="molecule type" value="Genomic_DNA"/>
</dbReference>
<reference evidence="2 3" key="1">
    <citation type="submission" date="2019-04" db="EMBL/GenBank/DDBJ databases">
        <title>Flavobacterium sp. nov. isolated from construction timber.</title>
        <authorList>
            <person name="Lin S.-Y."/>
            <person name="Chang C.-T."/>
            <person name="Young C.-C."/>
        </authorList>
    </citation>
    <scope>NUCLEOTIDE SEQUENCE [LARGE SCALE GENOMIC DNA]</scope>
    <source>
        <strain evidence="2 3">CC-CTC003</strain>
    </source>
</reference>
<feature type="chain" id="PRO_5020801024" evidence="1">
    <location>
        <begin position="20"/>
        <end position="240"/>
    </location>
</feature>
<evidence type="ECO:0000313" key="2">
    <source>
        <dbReference type="EMBL" id="THF47971.1"/>
    </source>
</evidence>
<proteinExistence type="predicted"/>
<sequence length="240" mass="28095">MKHLFILSGFLFFPAFFYAQVNPQDTLKTELPNTVKDTSVSYMIQMDEVIVGKNTAYAEEMKKIRILERRVLKVYPYAKVAAENLTILNANMAKLSSDREKKKYFKIVENYLQNEFEDRLKKFSRKDGQILVKLIHRQTGVTTFELIKDLKSGWKAFWSNNTARLFDINLKKEYKPFDDLEDFYIESILIKSFKSGKLQKQDPATPIDLAELAATWRLKAEKSKQIRSEREAKAKEEVQN</sequence>
<comment type="caution">
    <text evidence="2">The sequence shown here is derived from an EMBL/GenBank/DDBJ whole genome shotgun (WGS) entry which is preliminary data.</text>
</comment>
<evidence type="ECO:0000256" key="1">
    <source>
        <dbReference type="SAM" id="SignalP"/>
    </source>
</evidence>
<evidence type="ECO:0000313" key="3">
    <source>
        <dbReference type="Proteomes" id="UP000307507"/>
    </source>
</evidence>
<keyword evidence="3" id="KW-1185">Reference proteome</keyword>